<accession>A0A2A4YAI8</accession>
<evidence type="ECO:0000313" key="2">
    <source>
        <dbReference type="EMBL" id="PCI91846.1"/>
    </source>
</evidence>
<sequence length="76" mass="8130">MQNVGRNDPCPCGSTKKFKKCCGGVPKQPKIQSASILTPASNSTSKLQSLFQNNVKSEKNKETSSIANKVSRSISS</sequence>
<feature type="region of interest" description="Disordered" evidence="1">
    <location>
        <begin position="54"/>
        <end position="76"/>
    </location>
</feature>
<dbReference type="InterPro" id="IPR004027">
    <property type="entry name" value="SEC_C_motif"/>
</dbReference>
<evidence type="ECO:0008006" key="4">
    <source>
        <dbReference type="Google" id="ProtNLM"/>
    </source>
</evidence>
<proteinExistence type="predicted"/>
<dbReference type="SUPFAM" id="SSF103642">
    <property type="entry name" value="Sec-C motif"/>
    <property type="match status" value="1"/>
</dbReference>
<evidence type="ECO:0000313" key="3">
    <source>
        <dbReference type="Proteomes" id="UP000217838"/>
    </source>
</evidence>
<feature type="compositionally biased region" description="Polar residues" evidence="1">
    <location>
        <begin position="63"/>
        <end position="76"/>
    </location>
</feature>
<protein>
    <recommendedName>
        <fullName evidence="4">Preprotein translocase subunit SecA</fullName>
    </recommendedName>
</protein>
<dbReference type="Pfam" id="PF02810">
    <property type="entry name" value="SEC-C"/>
    <property type="match status" value="1"/>
</dbReference>
<organism evidence="2 3">
    <name type="scientific">Aerophobetes bacterium</name>
    <dbReference type="NCBI Taxonomy" id="2030807"/>
    <lineage>
        <taxon>Bacteria</taxon>
        <taxon>Candidatus Aerophobota</taxon>
    </lineage>
</organism>
<comment type="caution">
    <text evidence="2">The sequence shown here is derived from an EMBL/GenBank/DDBJ whole genome shotgun (WGS) entry which is preliminary data.</text>
</comment>
<dbReference type="EMBL" id="NVUU01000124">
    <property type="protein sequence ID" value="PCI91846.1"/>
    <property type="molecule type" value="Genomic_DNA"/>
</dbReference>
<dbReference type="Gene3D" id="3.10.450.50">
    <property type="match status" value="1"/>
</dbReference>
<reference evidence="3" key="1">
    <citation type="submission" date="2017-08" db="EMBL/GenBank/DDBJ databases">
        <title>A dynamic microbial community with high functional redundancy inhabits the cold, oxic subseafloor aquifer.</title>
        <authorList>
            <person name="Tully B.J."/>
            <person name="Wheat C.G."/>
            <person name="Glazer B.T."/>
            <person name="Huber J.A."/>
        </authorList>
    </citation>
    <scope>NUCLEOTIDE SEQUENCE [LARGE SCALE GENOMIC DNA]</scope>
</reference>
<gene>
    <name evidence="2" type="ORF">COB11_08130</name>
</gene>
<evidence type="ECO:0000256" key="1">
    <source>
        <dbReference type="SAM" id="MobiDB-lite"/>
    </source>
</evidence>
<name>A0A2A4YAI8_UNCAE</name>
<dbReference type="Proteomes" id="UP000217838">
    <property type="component" value="Unassembled WGS sequence"/>
</dbReference>
<dbReference type="AlphaFoldDB" id="A0A2A4YAI8"/>